<accession>A0A4U0XR77</accession>
<gene>
    <name evidence="8" type="ORF">B0A55_03331</name>
</gene>
<keyword evidence="4 7" id="KW-1133">Transmembrane helix</keyword>
<feature type="transmembrane region" description="Helical" evidence="7">
    <location>
        <begin position="146"/>
        <end position="167"/>
    </location>
</feature>
<dbReference type="GO" id="GO:0005886">
    <property type="term" value="C:plasma membrane"/>
    <property type="evidence" value="ECO:0007669"/>
    <property type="project" value="TreeGrafter"/>
</dbReference>
<evidence type="ECO:0008006" key="10">
    <source>
        <dbReference type="Google" id="ProtNLM"/>
    </source>
</evidence>
<dbReference type="InterPro" id="IPR051633">
    <property type="entry name" value="AceTr"/>
</dbReference>
<evidence type="ECO:0000256" key="7">
    <source>
        <dbReference type="SAM" id="Phobius"/>
    </source>
</evidence>
<evidence type="ECO:0000256" key="5">
    <source>
        <dbReference type="ARBA" id="ARBA00023136"/>
    </source>
</evidence>
<dbReference type="Proteomes" id="UP000309340">
    <property type="component" value="Unassembled WGS sequence"/>
</dbReference>
<dbReference type="GO" id="GO:0015123">
    <property type="term" value="F:acetate transmembrane transporter activity"/>
    <property type="evidence" value="ECO:0007669"/>
    <property type="project" value="TreeGrafter"/>
</dbReference>
<evidence type="ECO:0000256" key="4">
    <source>
        <dbReference type="ARBA" id="ARBA00022989"/>
    </source>
</evidence>
<keyword evidence="3 7" id="KW-0812">Transmembrane</keyword>
<evidence type="ECO:0000256" key="3">
    <source>
        <dbReference type="ARBA" id="ARBA00022692"/>
    </source>
</evidence>
<sequence>MATNVDTYRATQNNDNFTRGDGPLEKDYGNTNGGGYHMDHNTDPEDALRRIRTTGSLSISPELFEKIYLSPQNRVAGELRKTFGNPTPLALCGFLLSLTPLSCILMGWRGAGGSGASDTGVYFFFGGVLMILGAVGEWIIGNTFPFVVFGSFGAFWLSFGATLTPYYNAYGAFSTTSNPADGLTVPAFNASFGEHPQPFTSLWALAANPPKAFFQVFMGVLCFIYMICALRTNIVFVGIFATLVPAFGCLAGAYFHLALGNTALATKLQLVAGACTFVTDMLGWWIFFAILLASLDFPFQLPVGDLSHIIKGASQKAKEEDEYSA</sequence>
<evidence type="ECO:0000313" key="9">
    <source>
        <dbReference type="Proteomes" id="UP000309340"/>
    </source>
</evidence>
<feature type="transmembrane region" description="Helical" evidence="7">
    <location>
        <begin position="120"/>
        <end position="139"/>
    </location>
</feature>
<reference evidence="8 9" key="1">
    <citation type="submission" date="2017-03" db="EMBL/GenBank/DDBJ databases">
        <title>Genomes of endolithic fungi from Antarctica.</title>
        <authorList>
            <person name="Coleine C."/>
            <person name="Masonjones S."/>
            <person name="Stajich J.E."/>
        </authorList>
    </citation>
    <scope>NUCLEOTIDE SEQUENCE [LARGE SCALE GENOMIC DNA]</scope>
    <source>
        <strain evidence="8 9">CCFEE 5184</strain>
    </source>
</reference>
<dbReference type="EMBL" id="NAJQ01000076">
    <property type="protein sequence ID" value="TKA80122.1"/>
    <property type="molecule type" value="Genomic_DNA"/>
</dbReference>
<dbReference type="PANTHER" id="PTHR31123:SF4">
    <property type="entry name" value="PROTEIN ALCS"/>
    <property type="match status" value="1"/>
</dbReference>
<dbReference type="Pfam" id="PF01184">
    <property type="entry name" value="Gpr1_Fun34_YaaH"/>
    <property type="match status" value="1"/>
</dbReference>
<feature type="transmembrane region" description="Helical" evidence="7">
    <location>
        <begin position="212"/>
        <end position="228"/>
    </location>
</feature>
<comment type="similarity">
    <text evidence="2">Belongs to the acetate uptake transporter (AceTr) (TC 2.A.96) family.</text>
</comment>
<feature type="region of interest" description="Disordered" evidence="6">
    <location>
        <begin position="1"/>
        <end position="25"/>
    </location>
</feature>
<evidence type="ECO:0000256" key="2">
    <source>
        <dbReference type="ARBA" id="ARBA00005587"/>
    </source>
</evidence>
<keyword evidence="5 7" id="KW-0472">Membrane</keyword>
<name>A0A4U0XR77_9PEZI</name>
<evidence type="ECO:0000313" key="8">
    <source>
        <dbReference type="EMBL" id="TKA80122.1"/>
    </source>
</evidence>
<dbReference type="OrthoDB" id="3648309at2759"/>
<feature type="transmembrane region" description="Helical" evidence="7">
    <location>
        <begin position="235"/>
        <end position="258"/>
    </location>
</feature>
<dbReference type="PANTHER" id="PTHR31123">
    <property type="entry name" value="ACCUMULATION OF DYADS PROTEIN 2-RELATED"/>
    <property type="match status" value="1"/>
</dbReference>
<feature type="transmembrane region" description="Helical" evidence="7">
    <location>
        <begin position="270"/>
        <end position="293"/>
    </location>
</feature>
<comment type="subcellular location">
    <subcellularLocation>
        <location evidence="1">Membrane</location>
        <topology evidence="1">Multi-pass membrane protein</topology>
    </subcellularLocation>
</comment>
<protein>
    <recommendedName>
        <fullName evidence="10">Protein alcS</fullName>
    </recommendedName>
</protein>
<dbReference type="STRING" id="329884.A0A4U0XR77"/>
<proteinExistence type="inferred from homology"/>
<evidence type="ECO:0000256" key="6">
    <source>
        <dbReference type="SAM" id="MobiDB-lite"/>
    </source>
</evidence>
<keyword evidence="9" id="KW-1185">Reference proteome</keyword>
<evidence type="ECO:0000256" key="1">
    <source>
        <dbReference type="ARBA" id="ARBA00004141"/>
    </source>
</evidence>
<dbReference type="InterPro" id="IPR000791">
    <property type="entry name" value="Gpr1/Fun34/SatP-like"/>
</dbReference>
<comment type="caution">
    <text evidence="8">The sequence shown here is derived from an EMBL/GenBank/DDBJ whole genome shotgun (WGS) entry which is preliminary data.</text>
</comment>
<organism evidence="8 9">
    <name type="scientific">Friedmanniomyces simplex</name>
    <dbReference type="NCBI Taxonomy" id="329884"/>
    <lineage>
        <taxon>Eukaryota</taxon>
        <taxon>Fungi</taxon>
        <taxon>Dikarya</taxon>
        <taxon>Ascomycota</taxon>
        <taxon>Pezizomycotina</taxon>
        <taxon>Dothideomycetes</taxon>
        <taxon>Dothideomycetidae</taxon>
        <taxon>Mycosphaerellales</taxon>
        <taxon>Teratosphaeriaceae</taxon>
        <taxon>Friedmanniomyces</taxon>
    </lineage>
</organism>
<feature type="transmembrane region" description="Helical" evidence="7">
    <location>
        <begin position="89"/>
        <end position="108"/>
    </location>
</feature>
<dbReference type="AlphaFoldDB" id="A0A4U0XR77"/>
<feature type="compositionally biased region" description="Polar residues" evidence="6">
    <location>
        <begin position="1"/>
        <end position="17"/>
    </location>
</feature>